<feature type="compositionally biased region" description="Basic residues" evidence="1">
    <location>
        <begin position="229"/>
        <end position="239"/>
    </location>
</feature>
<organism evidence="3">
    <name type="scientific">Micromonas pusilla (strain CCMP1545)</name>
    <name type="common">Picoplanktonic green alga</name>
    <dbReference type="NCBI Taxonomy" id="564608"/>
    <lineage>
        <taxon>Eukaryota</taxon>
        <taxon>Viridiplantae</taxon>
        <taxon>Chlorophyta</taxon>
        <taxon>Mamiellophyceae</taxon>
        <taxon>Mamiellales</taxon>
        <taxon>Mamiellaceae</taxon>
        <taxon>Micromonas</taxon>
    </lineage>
</organism>
<keyword evidence="3" id="KW-1185">Reference proteome</keyword>
<feature type="region of interest" description="Disordered" evidence="1">
    <location>
        <begin position="215"/>
        <end position="239"/>
    </location>
</feature>
<gene>
    <name evidence="2" type="ORF">MICPUCDRAFT_41198</name>
</gene>
<dbReference type="AlphaFoldDB" id="C1MZ09"/>
<proteinExistence type="predicted"/>
<accession>C1MZ09</accession>
<evidence type="ECO:0000256" key="1">
    <source>
        <dbReference type="SAM" id="MobiDB-lite"/>
    </source>
</evidence>
<dbReference type="KEGG" id="mpp:MICPUCDRAFT_41198"/>
<reference evidence="2 3" key="1">
    <citation type="journal article" date="2009" name="Science">
        <title>Green evolution and dynamic adaptations revealed by genomes of the marine picoeukaryotes Micromonas.</title>
        <authorList>
            <person name="Worden A.Z."/>
            <person name="Lee J.H."/>
            <person name="Mock T."/>
            <person name="Rouze P."/>
            <person name="Simmons M.P."/>
            <person name="Aerts A.L."/>
            <person name="Allen A.E."/>
            <person name="Cuvelier M.L."/>
            <person name="Derelle E."/>
            <person name="Everett M.V."/>
            <person name="Foulon E."/>
            <person name="Grimwood J."/>
            <person name="Gundlach H."/>
            <person name="Henrissat B."/>
            <person name="Napoli C."/>
            <person name="McDonald S.M."/>
            <person name="Parker M.S."/>
            <person name="Rombauts S."/>
            <person name="Salamov A."/>
            <person name="Von Dassow P."/>
            <person name="Badger J.H."/>
            <person name="Coutinho P.M."/>
            <person name="Demir E."/>
            <person name="Dubchak I."/>
            <person name="Gentemann C."/>
            <person name="Eikrem W."/>
            <person name="Gready J.E."/>
            <person name="John U."/>
            <person name="Lanier W."/>
            <person name="Lindquist E.A."/>
            <person name="Lucas S."/>
            <person name="Mayer K.F."/>
            <person name="Moreau H."/>
            <person name="Not F."/>
            <person name="Otillar R."/>
            <person name="Panaud O."/>
            <person name="Pangilinan J."/>
            <person name="Paulsen I."/>
            <person name="Piegu B."/>
            <person name="Poliakov A."/>
            <person name="Robbens S."/>
            <person name="Schmutz J."/>
            <person name="Toulza E."/>
            <person name="Wyss T."/>
            <person name="Zelensky A."/>
            <person name="Zhou K."/>
            <person name="Armbrust E.V."/>
            <person name="Bhattacharya D."/>
            <person name="Goodenough U.W."/>
            <person name="Van de Peer Y."/>
            <person name="Grigoriev I.V."/>
        </authorList>
    </citation>
    <scope>NUCLEOTIDE SEQUENCE [LARGE SCALE GENOMIC DNA]</scope>
    <source>
        <strain evidence="2 3">CCMP1545</strain>
    </source>
</reference>
<name>C1MZ09_MICPC</name>
<evidence type="ECO:0000313" key="2">
    <source>
        <dbReference type="EMBL" id="EEH54782.1"/>
    </source>
</evidence>
<dbReference type="EMBL" id="GG663743">
    <property type="protein sequence ID" value="EEH54782.1"/>
    <property type="molecule type" value="Genomic_DNA"/>
</dbReference>
<dbReference type="Proteomes" id="UP000001876">
    <property type="component" value="Unassembled WGS sequence"/>
</dbReference>
<dbReference type="GeneID" id="9686571"/>
<dbReference type="RefSeq" id="XP_003061132.1">
    <property type="nucleotide sequence ID" value="XM_003061086.1"/>
</dbReference>
<sequence length="239" mass="25680">MVALTEDEDVVADVETETRAREMELELAAAVQAWSAALDADDPNEESDAAFQWLNVARTYLRLTSKEGSAIVRAIDAVNTHRRAVNPHAAYGYVYTLDVLPVLAPLIKNPDDALAKGVRVLVAADFACALASKDEATGSHDHYGDAMTLLAAAPSVTAAPPPPVDPLTNAPVSSRSICARVFPDGKASTSDHARAKIRRASEGLQLCRELGLGGRRRRRRRRVLDPVARGRRGRGGPAR</sequence>
<evidence type="ECO:0000313" key="3">
    <source>
        <dbReference type="Proteomes" id="UP000001876"/>
    </source>
</evidence>
<protein>
    <submittedName>
        <fullName evidence="2">Predicted protein</fullName>
    </submittedName>
</protein>